<dbReference type="Gene3D" id="3.30.1370.10">
    <property type="entry name" value="K Homology domain, type 1"/>
    <property type="match status" value="1"/>
</dbReference>
<feature type="domain" description="K Homology" evidence="2">
    <location>
        <begin position="2"/>
        <end position="63"/>
    </location>
</feature>
<evidence type="ECO:0000256" key="1">
    <source>
        <dbReference type="PROSITE-ProRule" id="PRU00117"/>
    </source>
</evidence>
<organism evidence="3 4">
    <name type="scientific">Funneliformis mosseae</name>
    <name type="common">Endomycorrhizal fungus</name>
    <name type="synonym">Glomus mosseae</name>
    <dbReference type="NCBI Taxonomy" id="27381"/>
    <lineage>
        <taxon>Eukaryota</taxon>
        <taxon>Fungi</taxon>
        <taxon>Fungi incertae sedis</taxon>
        <taxon>Mucoromycota</taxon>
        <taxon>Glomeromycotina</taxon>
        <taxon>Glomeromycetes</taxon>
        <taxon>Glomerales</taxon>
        <taxon>Glomeraceae</taxon>
        <taxon>Funneliformis</taxon>
    </lineage>
</organism>
<accession>A0A9N8Z2S5</accession>
<proteinExistence type="predicted"/>
<reference evidence="3" key="1">
    <citation type="submission" date="2021-06" db="EMBL/GenBank/DDBJ databases">
        <authorList>
            <person name="Kallberg Y."/>
            <person name="Tangrot J."/>
            <person name="Rosling A."/>
        </authorList>
    </citation>
    <scope>NUCLEOTIDE SEQUENCE</scope>
    <source>
        <strain evidence="3">87-6 pot B 2015</strain>
    </source>
</reference>
<dbReference type="InterPro" id="IPR004087">
    <property type="entry name" value="KH_dom"/>
</dbReference>
<sequence length="434" mass="49299">MNSDKIKVPANSIGLIIGKGGVNLEDIRRRSGARCKINGNDIVVTGSNDARRIAKNLIDDCVHNSAVVYNHPIEAIIALRPPLVGLKSVSFVKYAGNVDMNNVNKALFVLDEGEEFDKDDELDEVSSHMENLNLDVSIIVAPKEDKPLVELITERLIKHITDPSNKHRDFKITVNIGKQLFYPAKKDSLLLPPSVSLAHLLKYKIGYKRDVKVIFMNHISFDIAKIIERRLVKLGYKKNDDEIVQRASIHLIDASAKKRFTISTDITSEGALRIRKYSTENTKHLFLSFTRSKSDLDFRFRFLSKDPHIKKIPSNLINIINEATCDLDARTIHLKNTVDFTFTTIRIKTKRKFLNSKGEFSNGRLKVTISEVQEKGKKDVQVSVTSDAFHEILEKIKDKSDEALELECKEEAEKFVNEMYRLVDGLQYDFTGEN</sequence>
<evidence type="ECO:0000313" key="4">
    <source>
        <dbReference type="Proteomes" id="UP000789375"/>
    </source>
</evidence>
<dbReference type="InterPro" id="IPR036612">
    <property type="entry name" value="KH_dom_type_1_sf"/>
</dbReference>
<dbReference type="CDD" id="cd00105">
    <property type="entry name" value="KH-I"/>
    <property type="match status" value="1"/>
</dbReference>
<comment type="caution">
    <text evidence="3">The sequence shown here is derived from an EMBL/GenBank/DDBJ whole genome shotgun (WGS) entry which is preliminary data.</text>
</comment>
<keyword evidence="1" id="KW-0694">RNA-binding</keyword>
<dbReference type="GO" id="GO:0003723">
    <property type="term" value="F:RNA binding"/>
    <property type="evidence" value="ECO:0007669"/>
    <property type="project" value="UniProtKB-UniRule"/>
</dbReference>
<evidence type="ECO:0000259" key="2">
    <source>
        <dbReference type="SMART" id="SM00322"/>
    </source>
</evidence>
<dbReference type="EMBL" id="CAJVPP010000323">
    <property type="protein sequence ID" value="CAG8469413.1"/>
    <property type="molecule type" value="Genomic_DNA"/>
</dbReference>
<dbReference type="AlphaFoldDB" id="A0A9N8Z2S5"/>
<gene>
    <name evidence="3" type="ORF">FMOSSE_LOCUS2440</name>
</gene>
<dbReference type="SUPFAM" id="SSF54791">
    <property type="entry name" value="Eukaryotic type KH-domain (KH-domain type I)"/>
    <property type="match status" value="1"/>
</dbReference>
<protein>
    <submittedName>
        <fullName evidence="3">13423_t:CDS:1</fullName>
    </submittedName>
</protein>
<keyword evidence="4" id="KW-1185">Reference proteome</keyword>
<dbReference type="Pfam" id="PF00013">
    <property type="entry name" value="KH_1"/>
    <property type="match status" value="1"/>
</dbReference>
<dbReference type="InterPro" id="IPR004088">
    <property type="entry name" value="KH_dom_type_1"/>
</dbReference>
<evidence type="ECO:0000313" key="3">
    <source>
        <dbReference type="EMBL" id="CAG8469413.1"/>
    </source>
</evidence>
<dbReference type="PROSITE" id="PS50084">
    <property type="entry name" value="KH_TYPE_1"/>
    <property type="match status" value="1"/>
</dbReference>
<dbReference type="SMART" id="SM00322">
    <property type="entry name" value="KH"/>
    <property type="match status" value="1"/>
</dbReference>
<name>A0A9N8Z2S5_FUNMO</name>
<dbReference type="Proteomes" id="UP000789375">
    <property type="component" value="Unassembled WGS sequence"/>
</dbReference>